<evidence type="ECO:0000256" key="1">
    <source>
        <dbReference type="PIRSR" id="PIRSR607822-1"/>
    </source>
</evidence>
<comment type="caution">
    <text evidence="2">The sequence shown here is derived from an EMBL/GenBank/DDBJ whole genome shotgun (WGS) entry which is preliminary data.</text>
</comment>
<keyword evidence="1" id="KW-0479">Metal-binding</keyword>
<dbReference type="Gene3D" id="1.50.10.20">
    <property type="match status" value="1"/>
</dbReference>
<dbReference type="AlphaFoldDB" id="A0A421AX81"/>
<keyword evidence="3" id="KW-1185">Reference proteome</keyword>
<dbReference type="OrthoDB" id="1882482at2"/>
<feature type="binding site" evidence="1">
    <location>
        <position position="332"/>
    </location>
    <ligand>
        <name>Zn(2+)</name>
        <dbReference type="ChEBI" id="CHEBI:29105"/>
    </ligand>
</feature>
<proteinExistence type="predicted"/>
<dbReference type="CDD" id="cd04793">
    <property type="entry name" value="LanC"/>
    <property type="match status" value="1"/>
</dbReference>
<name>A0A421AX81_9PSEU</name>
<feature type="binding site" evidence="1">
    <location>
        <position position="333"/>
    </location>
    <ligand>
        <name>Zn(2+)</name>
        <dbReference type="ChEBI" id="CHEBI:29105"/>
    </ligand>
</feature>
<organism evidence="2 3">
    <name type="scientific">Actinokineospora cianjurensis</name>
    <dbReference type="NCBI Taxonomy" id="585224"/>
    <lineage>
        <taxon>Bacteria</taxon>
        <taxon>Bacillati</taxon>
        <taxon>Actinomycetota</taxon>
        <taxon>Actinomycetes</taxon>
        <taxon>Pseudonocardiales</taxon>
        <taxon>Pseudonocardiaceae</taxon>
        <taxon>Actinokineospora</taxon>
    </lineage>
</organism>
<evidence type="ECO:0000313" key="2">
    <source>
        <dbReference type="EMBL" id="RLK54457.1"/>
    </source>
</evidence>
<dbReference type="RefSeq" id="WP_121394310.1">
    <property type="nucleotide sequence ID" value="NZ_RCDD01000007.1"/>
</dbReference>
<reference evidence="2 3" key="1">
    <citation type="submission" date="2018-10" db="EMBL/GenBank/DDBJ databases">
        <title>Genomic Encyclopedia of Archaeal and Bacterial Type Strains, Phase II (KMG-II): from individual species to whole genera.</title>
        <authorList>
            <person name="Goeker M."/>
        </authorList>
    </citation>
    <scope>NUCLEOTIDE SEQUENCE [LARGE SCALE GENOMIC DNA]</scope>
    <source>
        <strain evidence="2 3">DSM 45657</strain>
    </source>
</reference>
<dbReference type="EMBL" id="RCDD01000007">
    <property type="protein sequence ID" value="RLK54457.1"/>
    <property type="molecule type" value="Genomic_DNA"/>
</dbReference>
<dbReference type="PRINTS" id="PR01950">
    <property type="entry name" value="LANCSUPER"/>
</dbReference>
<dbReference type="InterPro" id="IPR033889">
    <property type="entry name" value="LanC"/>
</dbReference>
<dbReference type="Pfam" id="PF05147">
    <property type="entry name" value="LANC_like"/>
    <property type="match status" value="1"/>
</dbReference>
<dbReference type="SUPFAM" id="SSF158745">
    <property type="entry name" value="LanC-like"/>
    <property type="match status" value="1"/>
</dbReference>
<dbReference type="Proteomes" id="UP000282454">
    <property type="component" value="Unassembled WGS sequence"/>
</dbReference>
<evidence type="ECO:0000313" key="3">
    <source>
        <dbReference type="Proteomes" id="UP000282454"/>
    </source>
</evidence>
<gene>
    <name evidence="2" type="ORF">CLV68_6009</name>
</gene>
<protein>
    <submittedName>
        <fullName evidence="2">Lanthionine synthetase-like protein</fullName>
    </submittedName>
</protein>
<accession>A0A421AX81</accession>
<dbReference type="InterPro" id="IPR007822">
    <property type="entry name" value="LANC-like"/>
</dbReference>
<dbReference type="SMART" id="SM01260">
    <property type="entry name" value="LANC_like"/>
    <property type="match status" value="1"/>
</dbReference>
<keyword evidence="1" id="KW-0862">Zinc</keyword>
<dbReference type="PRINTS" id="PR01955">
    <property type="entry name" value="LANCFRANKIA"/>
</dbReference>
<sequence>MTQPRTVEDIVDQLARDLADPATVSTERNQHRPVPQSLANGAAGIALLHAERARTGHGDPATAHAWLAAATADGVDAGPQASLFYGAPALAFAVHAIADGTDTYQRARTTLHHATAALTRARLDQAHARIDRGEPPALAEFDLLRGLTGIGAYHLRVDPHSETAADVVAYLVRLTEPLPGGNGLPGWWSDLAPTGRPSPNFPHGHGNFGLAHGIAGPLALLALAKLRGLTVAGHTDAIDRILTWLDTWTQHSETGPWWPRTITPDDIDRGSPGDTLPGQPSWCYGTPGLARAQQLAAIATGDTRRQADAENALLACLSDPAQLDRITGIGLCHGAVGLLHITARAASDATSTVLASHLPDLTERLLAALERDEAGSELLDGRTGAALALHAAITGTTPATRWDTCLLLA</sequence>
<dbReference type="GO" id="GO:0031179">
    <property type="term" value="P:peptide modification"/>
    <property type="evidence" value="ECO:0007669"/>
    <property type="project" value="InterPro"/>
</dbReference>
<feature type="binding site" evidence="1">
    <location>
        <position position="283"/>
    </location>
    <ligand>
        <name>Zn(2+)</name>
        <dbReference type="ChEBI" id="CHEBI:29105"/>
    </ligand>
</feature>
<dbReference type="GO" id="GO:0046872">
    <property type="term" value="F:metal ion binding"/>
    <property type="evidence" value="ECO:0007669"/>
    <property type="project" value="UniProtKB-KW"/>
</dbReference>